<name>A0A0T5VQF4_9SPHI</name>
<dbReference type="SMART" id="SM00987">
    <property type="entry name" value="UreE_C"/>
    <property type="match status" value="1"/>
</dbReference>
<keyword evidence="3" id="KW-1185">Reference proteome</keyword>
<evidence type="ECO:0000313" key="2">
    <source>
        <dbReference type="EMBL" id="KRT15881.1"/>
    </source>
</evidence>
<evidence type="ECO:0000259" key="1">
    <source>
        <dbReference type="SMART" id="SM00986"/>
    </source>
</evidence>
<dbReference type="STRING" id="687842.ASU31_12935"/>
<sequence>MKLHEAIEKLIQQAGQPMDAGKISEALNANKWYRKADGTVISAAQINARVKNYPLMFTVNRSVKPMLIDVVSEAVSINPRSKVSANPKIETSHLTVPTSRVKTSFAPLFDERIQILILGTLPGDESLRKMEYYGHARNRFWKVVAGLSLRAELTDYASKKSALFGLGIGLWDVVHSSERKGSLDSAIREEQVNDLESFMHRQSDISLIAFNGNKAQVLYDKYFKRRANIRYVTLPSTSPANASWNLERLLNQWRSALGMI</sequence>
<dbReference type="CDD" id="cd10032">
    <property type="entry name" value="UDG-F6_HDG"/>
    <property type="match status" value="1"/>
</dbReference>
<dbReference type="AlphaFoldDB" id="A0A0T5VQF4"/>
<protein>
    <recommendedName>
        <fullName evidence="1">Uracil-DNA glycosylase-like domain-containing protein</fullName>
    </recommendedName>
</protein>
<comment type="caution">
    <text evidence="2">The sequence shown here is derived from an EMBL/GenBank/DDBJ whole genome shotgun (WGS) entry which is preliminary data.</text>
</comment>
<dbReference type="InterPro" id="IPR026353">
    <property type="entry name" value="Hypoxan-DNA_Glyclase"/>
</dbReference>
<dbReference type="SMART" id="SM00986">
    <property type="entry name" value="UDG"/>
    <property type="match status" value="1"/>
</dbReference>
<dbReference type="Proteomes" id="UP000051950">
    <property type="component" value="Unassembled WGS sequence"/>
</dbReference>
<dbReference type="OrthoDB" id="9799921at2"/>
<gene>
    <name evidence="2" type="ORF">ASU31_12935</name>
</gene>
<evidence type="ECO:0000313" key="3">
    <source>
        <dbReference type="Proteomes" id="UP000051950"/>
    </source>
</evidence>
<dbReference type="InterPro" id="IPR005122">
    <property type="entry name" value="Uracil-DNA_glycosylase-like"/>
</dbReference>
<proteinExistence type="predicted"/>
<feature type="domain" description="Uracil-DNA glycosylase-like" evidence="1">
    <location>
        <begin position="106"/>
        <end position="254"/>
    </location>
</feature>
<dbReference type="Pfam" id="PF03167">
    <property type="entry name" value="UDG"/>
    <property type="match status" value="1"/>
</dbReference>
<dbReference type="InterPro" id="IPR036895">
    <property type="entry name" value="Uracil-DNA_glycosylase-like_sf"/>
</dbReference>
<dbReference type="RefSeq" id="WP_057932712.1">
    <property type="nucleotide sequence ID" value="NZ_LMZQ01000007.1"/>
</dbReference>
<reference evidence="2 3" key="1">
    <citation type="submission" date="2015-11" db="EMBL/GenBank/DDBJ databases">
        <title>Sequence of Pedobacter ginsenosidimutans.</title>
        <authorList>
            <person name="Carson E."/>
            <person name="Keyser V."/>
            <person name="Newman J."/>
            <person name="Miller J."/>
        </authorList>
    </citation>
    <scope>NUCLEOTIDE SEQUENCE [LARGE SCALE GENOMIC DNA]</scope>
    <source>
        <strain evidence="2 3">KACC 14530</strain>
    </source>
</reference>
<accession>A0A0T5VQF4</accession>
<dbReference type="Gene3D" id="3.40.470.10">
    <property type="entry name" value="Uracil-DNA glycosylase-like domain"/>
    <property type="match status" value="1"/>
</dbReference>
<dbReference type="NCBIfam" id="TIGR04274">
    <property type="entry name" value="hypoxanDNAglyco"/>
    <property type="match status" value="1"/>
</dbReference>
<dbReference type="SUPFAM" id="SSF52141">
    <property type="entry name" value="Uracil-DNA glycosylase-like"/>
    <property type="match status" value="1"/>
</dbReference>
<dbReference type="EMBL" id="LMZQ01000007">
    <property type="protein sequence ID" value="KRT15881.1"/>
    <property type="molecule type" value="Genomic_DNA"/>
</dbReference>
<organism evidence="2 3">
    <name type="scientific">Pedobacter ginsenosidimutans</name>
    <dbReference type="NCBI Taxonomy" id="687842"/>
    <lineage>
        <taxon>Bacteria</taxon>
        <taxon>Pseudomonadati</taxon>
        <taxon>Bacteroidota</taxon>
        <taxon>Sphingobacteriia</taxon>
        <taxon>Sphingobacteriales</taxon>
        <taxon>Sphingobacteriaceae</taxon>
        <taxon>Pedobacter</taxon>
    </lineage>
</organism>